<dbReference type="PROSITE" id="PS50887">
    <property type="entry name" value="GGDEF"/>
    <property type="match status" value="1"/>
</dbReference>
<keyword evidence="1" id="KW-0812">Transmembrane</keyword>
<feature type="transmembrane region" description="Helical" evidence="1">
    <location>
        <begin position="5"/>
        <end position="24"/>
    </location>
</feature>
<dbReference type="EMBL" id="RHHQ01000004">
    <property type="protein sequence ID" value="RNB91952.1"/>
    <property type="molecule type" value="Genomic_DNA"/>
</dbReference>
<dbReference type="Pfam" id="PF00990">
    <property type="entry name" value="GGDEF"/>
    <property type="match status" value="1"/>
</dbReference>
<evidence type="ECO:0000313" key="4">
    <source>
        <dbReference type="Proteomes" id="UP000271031"/>
    </source>
</evidence>
<proteinExistence type="predicted"/>
<evidence type="ECO:0000313" key="3">
    <source>
        <dbReference type="EMBL" id="RNB91952.1"/>
    </source>
</evidence>
<dbReference type="OrthoDB" id="9759607at2"/>
<keyword evidence="1" id="KW-0472">Membrane</keyword>
<dbReference type="AlphaFoldDB" id="A0A3M8DV51"/>
<dbReference type="GO" id="GO:0043709">
    <property type="term" value="P:cell adhesion involved in single-species biofilm formation"/>
    <property type="evidence" value="ECO:0007669"/>
    <property type="project" value="TreeGrafter"/>
</dbReference>
<dbReference type="PANTHER" id="PTHR45138:SF9">
    <property type="entry name" value="DIGUANYLATE CYCLASE DGCM-RELATED"/>
    <property type="match status" value="1"/>
</dbReference>
<dbReference type="SMART" id="SM00267">
    <property type="entry name" value="GGDEF"/>
    <property type="match status" value="1"/>
</dbReference>
<reference evidence="3 4" key="1">
    <citation type="submission" date="2018-10" db="EMBL/GenBank/DDBJ databases">
        <title>Phylogenomics of Brevibacillus.</title>
        <authorList>
            <person name="Dunlap C."/>
        </authorList>
    </citation>
    <scope>NUCLEOTIDE SEQUENCE [LARGE SCALE GENOMIC DNA]</scope>
    <source>
        <strain evidence="3 4">JCM 15716</strain>
    </source>
</reference>
<dbReference type="InterPro" id="IPR050469">
    <property type="entry name" value="Diguanylate_Cyclase"/>
</dbReference>
<dbReference type="InterPro" id="IPR043128">
    <property type="entry name" value="Rev_trsase/Diguanyl_cyclase"/>
</dbReference>
<name>A0A3M8DV51_9BACL</name>
<dbReference type="InterPro" id="IPR000160">
    <property type="entry name" value="GGDEF_dom"/>
</dbReference>
<keyword evidence="4" id="KW-1185">Reference proteome</keyword>
<dbReference type="GO" id="GO:0052621">
    <property type="term" value="F:diguanylate cyclase activity"/>
    <property type="evidence" value="ECO:0007669"/>
    <property type="project" value="TreeGrafter"/>
</dbReference>
<dbReference type="NCBIfam" id="TIGR00254">
    <property type="entry name" value="GGDEF"/>
    <property type="match status" value="1"/>
</dbReference>
<feature type="transmembrane region" description="Helical" evidence="1">
    <location>
        <begin position="30"/>
        <end position="48"/>
    </location>
</feature>
<comment type="caution">
    <text evidence="3">The sequence shown here is derived from an EMBL/GenBank/DDBJ whole genome shotgun (WGS) entry which is preliminary data.</text>
</comment>
<dbReference type="GO" id="GO:0005886">
    <property type="term" value="C:plasma membrane"/>
    <property type="evidence" value="ECO:0007669"/>
    <property type="project" value="TreeGrafter"/>
</dbReference>
<sequence>MVYRWIGSIVGMLLSLFWIITAWLSSGRTMFALFFLMLVVHIVCGYLLGRRYEIIQQMAYHDSLTGMLSHRRFLDMLEKEIERAERYDYPVTLMFLDLDDFKKYNDTHGHMAGDRLLCHFARVLQETVRNHDEVGRWGGEEFVILLPHTDTQQSLLVGERLRANIAREMNGVTASIGIATFPVHARTSNELALCADKLMYEAKKTKNCMVAGS</sequence>
<organism evidence="3 4">
    <name type="scientific">Brevibacillus fluminis</name>
    <dbReference type="NCBI Taxonomy" id="511487"/>
    <lineage>
        <taxon>Bacteria</taxon>
        <taxon>Bacillati</taxon>
        <taxon>Bacillota</taxon>
        <taxon>Bacilli</taxon>
        <taxon>Bacillales</taxon>
        <taxon>Paenibacillaceae</taxon>
        <taxon>Brevibacillus</taxon>
    </lineage>
</organism>
<dbReference type="FunFam" id="3.30.70.270:FF:000001">
    <property type="entry name" value="Diguanylate cyclase domain protein"/>
    <property type="match status" value="1"/>
</dbReference>
<dbReference type="SUPFAM" id="SSF55073">
    <property type="entry name" value="Nucleotide cyclase"/>
    <property type="match status" value="1"/>
</dbReference>
<feature type="domain" description="GGDEF" evidence="2">
    <location>
        <begin position="89"/>
        <end position="213"/>
    </location>
</feature>
<dbReference type="CDD" id="cd01949">
    <property type="entry name" value="GGDEF"/>
    <property type="match status" value="1"/>
</dbReference>
<gene>
    <name evidence="3" type="ORF">EDM56_04150</name>
</gene>
<dbReference type="PANTHER" id="PTHR45138">
    <property type="entry name" value="REGULATORY COMPONENTS OF SENSORY TRANSDUCTION SYSTEM"/>
    <property type="match status" value="1"/>
</dbReference>
<keyword evidence="1" id="KW-1133">Transmembrane helix</keyword>
<evidence type="ECO:0000259" key="2">
    <source>
        <dbReference type="PROSITE" id="PS50887"/>
    </source>
</evidence>
<dbReference type="GO" id="GO:1902201">
    <property type="term" value="P:negative regulation of bacterial-type flagellum-dependent cell motility"/>
    <property type="evidence" value="ECO:0007669"/>
    <property type="project" value="TreeGrafter"/>
</dbReference>
<accession>A0A3M8DV51</accession>
<dbReference type="InterPro" id="IPR029787">
    <property type="entry name" value="Nucleotide_cyclase"/>
</dbReference>
<protein>
    <submittedName>
        <fullName evidence="3">GGDEF domain-containing protein</fullName>
    </submittedName>
</protein>
<evidence type="ECO:0000256" key="1">
    <source>
        <dbReference type="SAM" id="Phobius"/>
    </source>
</evidence>
<dbReference type="Proteomes" id="UP000271031">
    <property type="component" value="Unassembled WGS sequence"/>
</dbReference>
<dbReference type="Gene3D" id="3.30.70.270">
    <property type="match status" value="1"/>
</dbReference>